<evidence type="ECO:0000313" key="4">
    <source>
        <dbReference type="Proteomes" id="UP000663918"/>
    </source>
</evidence>
<dbReference type="Pfam" id="PF13650">
    <property type="entry name" value="Asp_protease_2"/>
    <property type="match status" value="2"/>
</dbReference>
<name>A0A975GVJ4_9CAUL</name>
<organism evidence="3 4">
    <name type="scientific">Brevundimonas goettingensis</name>
    <dbReference type="NCBI Taxonomy" id="2774190"/>
    <lineage>
        <taxon>Bacteria</taxon>
        <taxon>Pseudomonadati</taxon>
        <taxon>Pseudomonadota</taxon>
        <taxon>Alphaproteobacteria</taxon>
        <taxon>Caulobacterales</taxon>
        <taxon>Caulobacteraceae</taxon>
        <taxon>Brevundimonas</taxon>
    </lineage>
</organism>
<dbReference type="GO" id="GO:0004190">
    <property type="term" value="F:aspartic-type endopeptidase activity"/>
    <property type="evidence" value="ECO:0007669"/>
    <property type="project" value="InterPro"/>
</dbReference>
<dbReference type="RefSeq" id="WP_207869236.1">
    <property type="nucleotide sequence ID" value="NZ_CP062222.1"/>
</dbReference>
<keyword evidence="3" id="KW-0645">Protease</keyword>
<dbReference type="PROSITE" id="PS50175">
    <property type="entry name" value="ASP_PROT_RETROV"/>
    <property type="match status" value="1"/>
</dbReference>
<reference evidence="3" key="1">
    <citation type="submission" date="2020-09" db="EMBL/GenBank/DDBJ databases">
        <title>Brevundimonas sp. LVF2 isolated from a puddle in Goettingen, Germany.</title>
        <authorList>
            <person name="Friedrich I."/>
            <person name="Klassen A."/>
            <person name="Hannes N."/>
            <person name="Schneider D."/>
            <person name="Hertel R."/>
            <person name="Daniel R."/>
        </authorList>
    </citation>
    <scope>NUCLEOTIDE SEQUENCE</scope>
    <source>
        <strain evidence="3">LVF2</strain>
    </source>
</reference>
<keyword evidence="4" id="KW-1185">Reference proteome</keyword>
<dbReference type="Proteomes" id="UP000663918">
    <property type="component" value="Chromosome"/>
</dbReference>
<dbReference type="AlphaFoldDB" id="A0A975GVJ4"/>
<dbReference type="CDD" id="cd05483">
    <property type="entry name" value="retropepsin_like_bacteria"/>
    <property type="match status" value="1"/>
</dbReference>
<gene>
    <name evidence="3" type="ORF">IFJ75_15630</name>
</gene>
<dbReference type="Gene3D" id="2.40.70.10">
    <property type="entry name" value="Acid Proteases"/>
    <property type="match status" value="2"/>
</dbReference>
<accession>A0A975GVJ4</accession>
<protein>
    <submittedName>
        <fullName evidence="3">Aspartyl protease family protein</fullName>
    </submittedName>
</protein>
<evidence type="ECO:0000256" key="1">
    <source>
        <dbReference type="ARBA" id="ARBA00022801"/>
    </source>
</evidence>
<keyword evidence="1" id="KW-0378">Hydrolase</keyword>
<dbReference type="GO" id="GO:0006508">
    <property type="term" value="P:proteolysis"/>
    <property type="evidence" value="ECO:0007669"/>
    <property type="project" value="UniProtKB-KW"/>
</dbReference>
<feature type="domain" description="Peptidase A2" evidence="2">
    <location>
        <begin position="230"/>
        <end position="321"/>
    </location>
</feature>
<proteinExistence type="predicted"/>
<sequence>MRSSAEHGDAFTPTQPHRRALTLGLCAAGFGLIAGPTLAQTTSAPPPVAPGPDPLAPPPDVGEEARLLANLFTRMAVKTELNGRPGFAFVMDTGAGRTAIARDVAEAMALPPGPPILVHGLTSAELTPTVKIARLSFGGRRFNDIYAGVYPRELLGADGLMGLDVLSRFELEFNLDRRSMKLTPSGPDRIEVGTAFYTPSHIRRDSCGRTRIGRFGQLILVNARVEGVQVDCFVDSGAQYSIGNMSLFQAIASGGDRPTQRTLIPIYGVTGQTILAEHANVSQLTIGTRRLGPASLLFADLHAFETLELNQRPALLLGADVLYRFRRVSLDFGRSRMEFGPLRRTPETMTRR</sequence>
<dbReference type="SUPFAM" id="SSF50630">
    <property type="entry name" value="Acid proteases"/>
    <property type="match status" value="2"/>
</dbReference>
<dbReference type="KEGG" id="bgoe:IFJ75_15630"/>
<evidence type="ECO:0000259" key="2">
    <source>
        <dbReference type="PROSITE" id="PS50175"/>
    </source>
</evidence>
<dbReference type="InterPro" id="IPR021109">
    <property type="entry name" value="Peptidase_aspartic_dom_sf"/>
</dbReference>
<dbReference type="EMBL" id="CP062222">
    <property type="protein sequence ID" value="QTC90654.1"/>
    <property type="molecule type" value="Genomic_DNA"/>
</dbReference>
<dbReference type="InterPro" id="IPR001995">
    <property type="entry name" value="Peptidase_A2_cat"/>
</dbReference>
<evidence type="ECO:0000313" key="3">
    <source>
        <dbReference type="EMBL" id="QTC90654.1"/>
    </source>
</evidence>
<dbReference type="InterPro" id="IPR034122">
    <property type="entry name" value="Retropepsin-like_bacterial"/>
</dbReference>